<dbReference type="EMBL" id="EU408355">
    <property type="protein sequence ID" value="ACN58899.1"/>
    <property type="molecule type" value="Genomic_DNA"/>
</dbReference>
<dbReference type="Pfam" id="PF12796">
    <property type="entry name" value="Ank_2"/>
    <property type="match status" value="1"/>
</dbReference>
<dbReference type="AlphaFoldDB" id="C0INL3"/>
<dbReference type="Gene3D" id="1.25.40.20">
    <property type="entry name" value="Ankyrin repeat-containing domain"/>
    <property type="match status" value="1"/>
</dbReference>
<dbReference type="PANTHER" id="PTHR24198:SF165">
    <property type="entry name" value="ANKYRIN REPEAT-CONTAINING PROTEIN-RELATED"/>
    <property type="match status" value="1"/>
</dbReference>
<evidence type="ECO:0000313" key="4">
    <source>
        <dbReference type="EMBL" id="ACN58899.1"/>
    </source>
</evidence>
<accession>C0INL3</accession>
<dbReference type="PROSITE" id="PS50297">
    <property type="entry name" value="ANK_REP_REGION"/>
    <property type="match status" value="3"/>
</dbReference>
<reference evidence="4" key="1">
    <citation type="journal article" date="2009" name="ISME J.">
        <title>Functional metagenomics reveals diverse beta-lactamases in a remote Alaskan soil.</title>
        <authorList>
            <person name="Allen H.K."/>
            <person name="Moe L.A."/>
            <person name="Rodbumrer J."/>
            <person name="Gaarder A."/>
            <person name="Handelsman J."/>
        </authorList>
    </citation>
    <scope>NUCLEOTIDE SEQUENCE</scope>
</reference>
<dbReference type="SUPFAM" id="SSF48403">
    <property type="entry name" value="Ankyrin repeat"/>
    <property type="match status" value="1"/>
</dbReference>
<organism evidence="4">
    <name type="scientific">uncultured bacterium BLR18</name>
    <dbReference type="NCBI Taxonomy" id="506518"/>
    <lineage>
        <taxon>Bacteria</taxon>
        <taxon>environmental samples</taxon>
    </lineage>
</organism>
<gene>
    <name evidence="4" type="ORF">AKSOIL_0284</name>
</gene>
<dbReference type="PANTHER" id="PTHR24198">
    <property type="entry name" value="ANKYRIN REPEAT AND PROTEIN KINASE DOMAIN-CONTAINING PROTEIN"/>
    <property type="match status" value="1"/>
</dbReference>
<dbReference type="InterPro" id="IPR002110">
    <property type="entry name" value="Ankyrin_rpt"/>
</dbReference>
<evidence type="ECO:0000256" key="2">
    <source>
        <dbReference type="ARBA" id="ARBA00023043"/>
    </source>
</evidence>
<keyword evidence="1" id="KW-0677">Repeat</keyword>
<dbReference type="PRINTS" id="PR01415">
    <property type="entry name" value="ANKYRIN"/>
</dbReference>
<evidence type="ECO:0000256" key="3">
    <source>
        <dbReference type="PROSITE-ProRule" id="PRU00023"/>
    </source>
</evidence>
<feature type="repeat" description="ANK" evidence="3">
    <location>
        <begin position="145"/>
        <end position="177"/>
    </location>
</feature>
<evidence type="ECO:0000256" key="1">
    <source>
        <dbReference type="ARBA" id="ARBA00022737"/>
    </source>
</evidence>
<proteinExistence type="predicted"/>
<dbReference type="PROSITE" id="PS50088">
    <property type="entry name" value="ANK_REPEAT"/>
    <property type="match status" value="3"/>
</dbReference>
<keyword evidence="2 3" id="KW-0040">ANK repeat</keyword>
<dbReference type="SMART" id="SM00248">
    <property type="entry name" value="ANK"/>
    <property type="match status" value="5"/>
</dbReference>
<dbReference type="InterPro" id="IPR036770">
    <property type="entry name" value="Ankyrin_rpt-contain_sf"/>
</dbReference>
<protein>
    <submittedName>
        <fullName evidence="4">Uncharacterized protein</fullName>
    </submittedName>
</protein>
<feature type="repeat" description="ANK" evidence="3">
    <location>
        <begin position="178"/>
        <end position="210"/>
    </location>
</feature>
<name>C0INL3_9BACT</name>
<sequence>MWMSGLKARHPYHSKRTLMTRRPLLSALLSALVMLPLARPVLAQESADQVAFFRAAQMDNDRTVRDVLARGLNPNVHEPERGETGLIVAMRYDANKVLIELLKHPQVDLEAVSENGTTALTMASFKQNKTAVNLLIAKGAQVNRKGWAPLHFAATAGDLEIIAILLERYAYIDTPSPTGFTPLMLAAREGKEEAVQLLLREGADASIKDHAFNIDAAEFARRAEKPWIAKAIESHRAAAAAMSGK</sequence>
<feature type="repeat" description="ANK" evidence="3">
    <location>
        <begin position="115"/>
        <end position="147"/>
    </location>
</feature>